<comment type="caution">
    <text evidence="1">The sequence shown here is derived from an EMBL/GenBank/DDBJ whole genome shotgun (WGS) entry which is preliminary data.</text>
</comment>
<protein>
    <submittedName>
        <fullName evidence="1">Uncharacterized protein</fullName>
    </submittedName>
</protein>
<name>A0A4Y2PZ45_ARAVE</name>
<evidence type="ECO:0000313" key="2">
    <source>
        <dbReference type="EMBL" id="GBN57187.1"/>
    </source>
</evidence>
<keyword evidence="3" id="KW-1185">Reference proteome</keyword>
<sequence>MAATGMSSSMDIHSSYSSFCIPSGGSMTITDGHAPARKMDDLQRDVMKNNLRNSCDVWGKSVPQMFPYKSSEKFYERQSLTLVENEGSVNFLLQN</sequence>
<evidence type="ECO:0000313" key="1">
    <source>
        <dbReference type="EMBL" id="GBN57185.1"/>
    </source>
</evidence>
<dbReference type="AlphaFoldDB" id="A0A4Y2PZ45"/>
<reference evidence="1 3" key="1">
    <citation type="journal article" date="2019" name="Sci. Rep.">
        <title>Orb-weaving spider Araneus ventricosus genome elucidates the spidroin gene catalogue.</title>
        <authorList>
            <person name="Kono N."/>
            <person name="Nakamura H."/>
            <person name="Ohtoshi R."/>
            <person name="Moran D.A.P."/>
            <person name="Shinohara A."/>
            <person name="Yoshida Y."/>
            <person name="Fujiwara M."/>
            <person name="Mori M."/>
            <person name="Tomita M."/>
            <person name="Arakawa K."/>
        </authorList>
    </citation>
    <scope>NUCLEOTIDE SEQUENCE [LARGE SCALE GENOMIC DNA]</scope>
</reference>
<gene>
    <name evidence="1" type="ORF">AVEN_103745_1</name>
    <name evidence="2" type="ORF">AVEN_5018_1</name>
</gene>
<organism evidence="1 3">
    <name type="scientific">Araneus ventricosus</name>
    <name type="common">Orbweaver spider</name>
    <name type="synonym">Epeira ventricosa</name>
    <dbReference type="NCBI Taxonomy" id="182803"/>
    <lineage>
        <taxon>Eukaryota</taxon>
        <taxon>Metazoa</taxon>
        <taxon>Ecdysozoa</taxon>
        <taxon>Arthropoda</taxon>
        <taxon>Chelicerata</taxon>
        <taxon>Arachnida</taxon>
        <taxon>Araneae</taxon>
        <taxon>Araneomorphae</taxon>
        <taxon>Entelegynae</taxon>
        <taxon>Araneoidea</taxon>
        <taxon>Araneidae</taxon>
        <taxon>Araneus</taxon>
    </lineage>
</organism>
<dbReference type="Proteomes" id="UP000499080">
    <property type="component" value="Unassembled WGS sequence"/>
</dbReference>
<evidence type="ECO:0000313" key="3">
    <source>
        <dbReference type="Proteomes" id="UP000499080"/>
    </source>
</evidence>
<dbReference type="EMBL" id="BGPR01012687">
    <property type="protein sequence ID" value="GBN57187.1"/>
    <property type="molecule type" value="Genomic_DNA"/>
</dbReference>
<proteinExistence type="predicted"/>
<accession>A0A4Y2PZ45</accession>
<dbReference type="EMBL" id="BGPR01012686">
    <property type="protein sequence ID" value="GBN57185.1"/>
    <property type="molecule type" value="Genomic_DNA"/>
</dbReference>